<gene>
    <name evidence="2" type="ORF">NCTC13834_02680</name>
</gene>
<proteinExistence type="predicted"/>
<feature type="transmembrane region" description="Helical" evidence="1">
    <location>
        <begin position="7"/>
        <end position="26"/>
    </location>
</feature>
<dbReference type="Proteomes" id="UP000254412">
    <property type="component" value="Unassembled WGS sequence"/>
</dbReference>
<dbReference type="RefSeq" id="WP_229719029.1">
    <property type="nucleotide sequence ID" value="NZ_BMCF01000003.1"/>
</dbReference>
<protein>
    <submittedName>
        <fullName evidence="2">Uncharacterized protein</fullName>
    </submittedName>
</protein>
<keyword evidence="1" id="KW-0472">Membrane</keyword>
<sequence>MAILLLFIETILVTVIMIGSLVGILSNPISPGILTAFWFASILALIGSITLRKFYKRRYKKEIAIREKSP</sequence>
<evidence type="ECO:0000313" key="3">
    <source>
        <dbReference type="Proteomes" id="UP000254412"/>
    </source>
</evidence>
<keyword evidence="1" id="KW-0812">Transmembrane</keyword>
<dbReference type="EMBL" id="UHDS01000001">
    <property type="protein sequence ID" value="SUM56272.1"/>
    <property type="molecule type" value="Genomic_DNA"/>
</dbReference>
<accession>A0A380GPH2</accession>
<evidence type="ECO:0000313" key="2">
    <source>
        <dbReference type="EMBL" id="SUM56272.1"/>
    </source>
</evidence>
<keyword evidence="1" id="KW-1133">Transmembrane helix</keyword>
<dbReference type="AlphaFoldDB" id="A0A380GPH2"/>
<feature type="transmembrane region" description="Helical" evidence="1">
    <location>
        <begin position="32"/>
        <end position="51"/>
    </location>
</feature>
<organism evidence="2 3">
    <name type="scientific">Staphylococcus nepalensis</name>
    <dbReference type="NCBI Taxonomy" id="214473"/>
    <lineage>
        <taxon>Bacteria</taxon>
        <taxon>Bacillati</taxon>
        <taxon>Bacillota</taxon>
        <taxon>Bacilli</taxon>
        <taxon>Bacillales</taxon>
        <taxon>Staphylococcaceae</taxon>
        <taxon>Staphylococcus</taxon>
    </lineage>
</organism>
<evidence type="ECO:0000256" key="1">
    <source>
        <dbReference type="SAM" id="Phobius"/>
    </source>
</evidence>
<name>A0A380GPH2_9STAP</name>
<reference evidence="2 3" key="1">
    <citation type="submission" date="2018-06" db="EMBL/GenBank/DDBJ databases">
        <authorList>
            <consortium name="Pathogen Informatics"/>
            <person name="Doyle S."/>
        </authorList>
    </citation>
    <scope>NUCLEOTIDE SEQUENCE [LARGE SCALE GENOMIC DNA]</scope>
    <source>
        <strain evidence="2 3">NCTC13834</strain>
    </source>
</reference>